<sequence length="85" mass="9154">GARARSRATSEIGEGEARGKRAQRESYSAAAGRWVGDPDDWLQPHSGELEEGHGSLLGHQQEEAGRRLASQRRGEAEGRGTSQEA</sequence>
<proteinExistence type="predicted"/>
<feature type="non-terminal residue" evidence="2">
    <location>
        <position position="1"/>
    </location>
</feature>
<organism evidence="2">
    <name type="scientific">Tanacetum cinerariifolium</name>
    <name type="common">Dalmatian daisy</name>
    <name type="synonym">Chrysanthemum cinerariifolium</name>
    <dbReference type="NCBI Taxonomy" id="118510"/>
    <lineage>
        <taxon>Eukaryota</taxon>
        <taxon>Viridiplantae</taxon>
        <taxon>Streptophyta</taxon>
        <taxon>Embryophyta</taxon>
        <taxon>Tracheophyta</taxon>
        <taxon>Spermatophyta</taxon>
        <taxon>Magnoliopsida</taxon>
        <taxon>eudicotyledons</taxon>
        <taxon>Gunneridae</taxon>
        <taxon>Pentapetalae</taxon>
        <taxon>asterids</taxon>
        <taxon>campanulids</taxon>
        <taxon>Asterales</taxon>
        <taxon>Asteraceae</taxon>
        <taxon>Asteroideae</taxon>
        <taxon>Anthemideae</taxon>
        <taxon>Anthemidinae</taxon>
        <taxon>Tanacetum</taxon>
    </lineage>
</organism>
<feature type="compositionally biased region" description="Basic and acidic residues" evidence="1">
    <location>
        <begin position="60"/>
        <end position="78"/>
    </location>
</feature>
<evidence type="ECO:0000256" key="1">
    <source>
        <dbReference type="SAM" id="MobiDB-lite"/>
    </source>
</evidence>
<protein>
    <submittedName>
        <fullName evidence="2">Uncharacterized protein</fullName>
    </submittedName>
</protein>
<feature type="region of interest" description="Disordered" evidence="1">
    <location>
        <begin position="1"/>
        <end position="85"/>
    </location>
</feature>
<evidence type="ECO:0000313" key="2">
    <source>
        <dbReference type="EMBL" id="GFD58049.1"/>
    </source>
</evidence>
<dbReference type="AlphaFoldDB" id="A0A699XEB8"/>
<name>A0A699XEB8_TANCI</name>
<feature type="compositionally biased region" description="Basic and acidic residues" evidence="1">
    <location>
        <begin position="15"/>
        <end position="24"/>
    </location>
</feature>
<reference evidence="2" key="1">
    <citation type="journal article" date="2019" name="Sci. Rep.">
        <title>Draft genome of Tanacetum cinerariifolium, the natural source of mosquito coil.</title>
        <authorList>
            <person name="Yamashiro T."/>
            <person name="Shiraishi A."/>
            <person name="Satake H."/>
            <person name="Nakayama K."/>
        </authorList>
    </citation>
    <scope>NUCLEOTIDE SEQUENCE</scope>
</reference>
<accession>A0A699XEB8</accession>
<dbReference type="EMBL" id="BKCJ011848095">
    <property type="protein sequence ID" value="GFD58049.1"/>
    <property type="molecule type" value="Genomic_DNA"/>
</dbReference>
<comment type="caution">
    <text evidence="2">The sequence shown here is derived from an EMBL/GenBank/DDBJ whole genome shotgun (WGS) entry which is preliminary data.</text>
</comment>
<gene>
    <name evidence="2" type="ORF">Tci_930018</name>
</gene>